<dbReference type="Pfam" id="PF00621">
    <property type="entry name" value="RhoGEF"/>
    <property type="match status" value="1"/>
</dbReference>
<feature type="domain" description="DH" evidence="2">
    <location>
        <begin position="1"/>
        <end position="97"/>
    </location>
</feature>
<dbReference type="GO" id="GO:0005737">
    <property type="term" value="C:cytoplasm"/>
    <property type="evidence" value="ECO:0007669"/>
    <property type="project" value="TreeGrafter"/>
</dbReference>
<dbReference type="RefSeq" id="XP_007398375.1">
    <property type="nucleotide sequence ID" value="XM_007398313.1"/>
</dbReference>
<dbReference type="PANTHER" id="PTHR22834:SF20">
    <property type="entry name" value="SH3 DOMAIN-CONTAINING PROTEIN"/>
    <property type="match status" value="1"/>
</dbReference>
<organism evidence="3 4">
    <name type="scientific">Phanerochaete carnosa (strain HHB-10118-sp)</name>
    <name type="common">White-rot fungus</name>
    <name type="synonym">Peniophora carnosa</name>
    <dbReference type="NCBI Taxonomy" id="650164"/>
    <lineage>
        <taxon>Eukaryota</taxon>
        <taxon>Fungi</taxon>
        <taxon>Dikarya</taxon>
        <taxon>Basidiomycota</taxon>
        <taxon>Agaricomycotina</taxon>
        <taxon>Agaricomycetes</taxon>
        <taxon>Polyporales</taxon>
        <taxon>Phanerochaetaceae</taxon>
        <taxon>Phanerochaete</taxon>
    </lineage>
</organism>
<dbReference type="PANTHER" id="PTHR22834">
    <property type="entry name" value="NUCLEAR FUSION PROTEIN FUS2"/>
    <property type="match status" value="1"/>
</dbReference>
<dbReference type="AlphaFoldDB" id="K5VQD8"/>
<evidence type="ECO:0000313" key="4">
    <source>
        <dbReference type="Proteomes" id="UP000008370"/>
    </source>
</evidence>
<proteinExistence type="predicted"/>
<dbReference type="HOGENOM" id="CLU_004370_0_0_1"/>
<dbReference type="InterPro" id="IPR035899">
    <property type="entry name" value="DBL_dom_sf"/>
</dbReference>
<feature type="compositionally biased region" description="Basic and acidic residues" evidence="1">
    <location>
        <begin position="542"/>
        <end position="554"/>
    </location>
</feature>
<dbReference type="PROSITE" id="PS50010">
    <property type="entry name" value="DH_2"/>
    <property type="match status" value="1"/>
</dbReference>
<sequence length="698" mass="78506">MYTAYITKHSSAIEHLNSLPQTPSLTQYLAHTSTLAQSLTHAWDLPSLLIKPVQRLLKYSLLLNAIIDETPDSHPDKEHLKKARAQMEEVAHGVNEGRRRREVVKEVLMGVPFIKSGEAKAKKKGLNVGVAASVNLGRIKSIRAAAFKVKEGAEANEEAARVARLGEELRRQDAFVRQFAKDALRWVRSTTTFFEALKHWAHAFGATIGVDQEAKSEAFDAFVELIQHGLTQACKDAEVSIHHELLEQLQRLRDSTNAPERLLEAMRTLEPLHYGLLNFNVAKSRPPPQLLEASKSYVALRAQLNAELPAYLELFDKGIRACLEVFRRMQVQLWAQIKGQWSELWDALRMDEEERGSAEQTMVIWHQRYDEVHFQLEGLNITRKPLRDKDKGPQRSMYRARGRSFSGSIETHSTSSTVVLGSMAALDPAHMYSPSTRSSQTLVASPGSTKTSYSEKKRSSESLHSKHSAKSTKSQPKHYDEDQSYSEFLQQYAERHTEPEIPSPLISLPMRLRKSSSQGRLLDSTSEAEASASGSSYSLVNHPEHLGAEDDRGRSPRKPGFKRRLTDTLRTGNSSSSRHRRSPSLPPMSSLNLSPMPSPAQPSFDLDPRDITLHRMPTLYDCTVVFPLSPPYPVVYRGLPFFNLRPGQVYGIMVEEGHPSTFPDLPLKVDDGVDCLMMVRNERREIGWALASFLQPVP</sequence>
<dbReference type="GO" id="GO:0031991">
    <property type="term" value="P:regulation of actomyosin contractile ring contraction"/>
    <property type="evidence" value="ECO:0007669"/>
    <property type="project" value="TreeGrafter"/>
</dbReference>
<evidence type="ECO:0000259" key="2">
    <source>
        <dbReference type="PROSITE" id="PS50010"/>
    </source>
</evidence>
<protein>
    <recommendedName>
        <fullName evidence="2">DH domain-containing protein</fullName>
    </recommendedName>
</protein>
<dbReference type="OrthoDB" id="10256089at2759"/>
<dbReference type="Proteomes" id="UP000008370">
    <property type="component" value="Unassembled WGS sequence"/>
</dbReference>
<dbReference type="SUPFAM" id="SSF48065">
    <property type="entry name" value="DBL homology domain (DH-domain)"/>
    <property type="match status" value="1"/>
</dbReference>
<dbReference type="SUPFAM" id="SSF103657">
    <property type="entry name" value="BAR/IMD domain-like"/>
    <property type="match status" value="1"/>
</dbReference>
<dbReference type="InterPro" id="IPR000219">
    <property type="entry name" value="DH_dom"/>
</dbReference>
<dbReference type="Gene3D" id="1.20.1270.60">
    <property type="entry name" value="Arfaptin homology (AH) domain/BAR domain"/>
    <property type="match status" value="1"/>
</dbReference>
<feature type="compositionally biased region" description="Polar residues" evidence="1">
    <location>
        <begin position="433"/>
        <end position="452"/>
    </location>
</feature>
<feature type="region of interest" description="Disordered" evidence="1">
    <location>
        <begin position="517"/>
        <end position="605"/>
    </location>
</feature>
<accession>K5VQD8</accession>
<feature type="compositionally biased region" description="Low complexity" evidence="1">
    <location>
        <begin position="524"/>
        <end position="538"/>
    </location>
</feature>
<evidence type="ECO:0000313" key="3">
    <source>
        <dbReference type="EMBL" id="EKM53693.1"/>
    </source>
</evidence>
<dbReference type="KEGG" id="pco:PHACADRAFT_260180"/>
<dbReference type="GO" id="GO:0032955">
    <property type="term" value="P:regulation of division septum assembly"/>
    <property type="evidence" value="ECO:0007669"/>
    <property type="project" value="TreeGrafter"/>
</dbReference>
<feature type="region of interest" description="Disordered" evidence="1">
    <location>
        <begin position="384"/>
        <end position="411"/>
    </location>
</feature>
<evidence type="ECO:0000256" key="1">
    <source>
        <dbReference type="SAM" id="MobiDB-lite"/>
    </source>
</evidence>
<dbReference type="InParanoid" id="K5VQD8"/>
<dbReference type="GeneID" id="18917651"/>
<feature type="compositionally biased region" description="Basic and acidic residues" evidence="1">
    <location>
        <begin position="453"/>
        <end position="464"/>
    </location>
</feature>
<dbReference type="GO" id="GO:0005085">
    <property type="term" value="F:guanyl-nucleotide exchange factor activity"/>
    <property type="evidence" value="ECO:0007669"/>
    <property type="project" value="InterPro"/>
</dbReference>
<dbReference type="STRING" id="650164.K5VQD8"/>
<dbReference type="InterPro" id="IPR027267">
    <property type="entry name" value="AH/BAR_dom_sf"/>
</dbReference>
<dbReference type="EMBL" id="JH930474">
    <property type="protein sequence ID" value="EKM53693.1"/>
    <property type="molecule type" value="Genomic_DNA"/>
</dbReference>
<dbReference type="Gene3D" id="1.20.900.10">
    <property type="entry name" value="Dbl homology (DH) domain"/>
    <property type="match status" value="1"/>
</dbReference>
<gene>
    <name evidence="3" type="ORF">PHACADRAFT_260180</name>
</gene>
<dbReference type="InterPro" id="IPR051492">
    <property type="entry name" value="Dynamin-Rho_GEF"/>
</dbReference>
<keyword evidence="4" id="KW-1185">Reference proteome</keyword>
<feature type="region of interest" description="Disordered" evidence="1">
    <location>
        <begin position="431"/>
        <end position="481"/>
    </location>
</feature>
<reference evidence="3 4" key="1">
    <citation type="journal article" date="2012" name="BMC Genomics">
        <title>Comparative genomics of the white-rot fungi, Phanerochaete carnosa and P. chrysosporium, to elucidate the genetic basis of the distinct wood types they colonize.</title>
        <authorList>
            <person name="Suzuki H."/>
            <person name="MacDonald J."/>
            <person name="Syed K."/>
            <person name="Salamov A."/>
            <person name="Hori C."/>
            <person name="Aerts A."/>
            <person name="Henrissat B."/>
            <person name="Wiebenga A."/>
            <person name="vanKuyk P.A."/>
            <person name="Barry K."/>
            <person name="Lindquist E."/>
            <person name="LaButti K."/>
            <person name="Lapidus A."/>
            <person name="Lucas S."/>
            <person name="Coutinho P."/>
            <person name="Gong Y."/>
            <person name="Samejima M."/>
            <person name="Mahadevan R."/>
            <person name="Abou-Zaid M."/>
            <person name="de Vries R.P."/>
            <person name="Igarashi K."/>
            <person name="Yadav J.S."/>
            <person name="Grigoriev I.V."/>
            <person name="Master E.R."/>
        </authorList>
    </citation>
    <scope>NUCLEOTIDE SEQUENCE [LARGE SCALE GENOMIC DNA]</scope>
    <source>
        <strain evidence="3 4">HHB-10118-sp</strain>
    </source>
</reference>
<name>K5VQD8_PHACS</name>